<dbReference type="InterPro" id="IPR036179">
    <property type="entry name" value="Ig-like_dom_sf"/>
</dbReference>
<keyword evidence="2" id="KW-0732">Signal</keyword>
<proteinExistence type="predicted"/>
<dbReference type="GO" id="GO:0005912">
    <property type="term" value="C:adherens junction"/>
    <property type="evidence" value="ECO:0007669"/>
    <property type="project" value="TreeGrafter"/>
</dbReference>
<dbReference type="GO" id="GO:0016020">
    <property type="term" value="C:membrane"/>
    <property type="evidence" value="ECO:0007669"/>
    <property type="project" value="UniProtKB-SubCell"/>
</dbReference>
<evidence type="ECO:0000259" key="8">
    <source>
        <dbReference type="PROSITE" id="PS50835"/>
    </source>
</evidence>
<feature type="transmembrane region" description="Helical" evidence="7">
    <location>
        <begin position="122"/>
        <end position="142"/>
    </location>
</feature>
<dbReference type="SUPFAM" id="SSF48726">
    <property type="entry name" value="Immunoglobulin"/>
    <property type="match status" value="1"/>
</dbReference>
<keyword evidence="4 7" id="KW-0472">Membrane</keyword>
<evidence type="ECO:0000256" key="5">
    <source>
        <dbReference type="ARBA" id="ARBA00023157"/>
    </source>
</evidence>
<feature type="domain" description="Ig-like" evidence="8">
    <location>
        <begin position="1"/>
        <end position="115"/>
    </location>
</feature>
<evidence type="ECO:0000256" key="3">
    <source>
        <dbReference type="ARBA" id="ARBA00022737"/>
    </source>
</evidence>
<dbReference type="SMART" id="SM00409">
    <property type="entry name" value="IG"/>
    <property type="match status" value="1"/>
</dbReference>
<evidence type="ECO:0000256" key="7">
    <source>
        <dbReference type="SAM" id="Phobius"/>
    </source>
</evidence>
<dbReference type="Pfam" id="PF07686">
    <property type="entry name" value="V-set"/>
    <property type="match status" value="1"/>
</dbReference>
<dbReference type="InterPro" id="IPR013783">
    <property type="entry name" value="Ig-like_fold"/>
</dbReference>
<keyword evidence="7" id="KW-1133">Transmembrane helix</keyword>
<protein>
    <recommendedName>
        <fullName evidence="8">Ig-like domain-containing protein</fullName>
    </recommendedName>
</protein>
<dbReference type="InterPro" id="IPR051427">
    <property type="entry name" value="Nectin/Nectin-like"/>
</dbReference>
<dbReference type="PANTHER" id="PTHR23277">
    <property type="entry name" value="NECTIN-RELATED"/>
    <property type="match status" value="1"/>
</dbReference>
<dbReference type="Proteomes" id="UP001497482">
    <property type="component" value="Chromosome 16"/>
</dbReference>
<name>A0AAV2K3S6_KNICA</name>
<dbReference type="InterPro" id="IPR013106">
    <property type="entry name" value="Ig_V-set"/>
</dbReference>
<dbReference type="FunFam" id="2.60.40.10:FF:002207">
    <property type="entry name" value="Poliovirus receptor-related 2 like"/>
    <property type="match status" value="1"/>
</dbReference>
<keyword evidence="10" id="KW-1185">Reference proteome</keyword>
<evidence type="ECO:0000256" key="6">
    <source>
        <dbReference type="ARBA" id="ARBA00023180"/>
    </source>
</evidence>
<keyword evidence="7" id="KW-0812">Transmembrane</keyword>
<dbReference type="EMBL" id="OZ035838">
    <property type="protein sequence ID" value="CAL1583578.1"/>
    <property type="molecule type" value="Genomic_DNA"/>
</dbReference>
<gene>
    <name evidence="9" type="ORF">KC01_LOCUS14034</name>
</gene>
<evidence type="ECO:0000313" key="10">
    <source>
        <dbReference type="Proteomes" id="UP001497482"/>
    </source>
</evidence>
<dbReference type="InterPro" id="IPR003599">
    <property type="entry name" value="Ig_sub"/>
</dbReference>
<dbReference type="PROSITE" id="PS50835">
    <property type="entry name" value="IG_LIKE"/>
    <property type="match status" value="1"/>
</dbReference>
<dbReference type="AlphaFoldDB" id="A0AAV2K3S6"/>
<dbReference type="InterPro" id="IPR007110">
    <property type="entry name" value="Ig-like_dom"/>
</dbReference>
<keyword evidence="5" id="KW-1015">Disulfide bond</keyword>
<accession>A0AAV2K3S6</accession>
<evidence type="ECO:0000256" key="1">
    <source>
        <dbReference type="ARBA" id="ARBA00004370"/>
    </source>
</evidence>
<organism evidence="9 10">
    <name type="scientific">Knipowitschia caucasica</name>
    <name type="common">Caucasian dwarf goby</name>
    <name type="synonym">Pomatoschistus caucasicus</name>
    <dbReference type="NCBI Taxonomy" id="637954"/>
    <lineage>
        <taxon>Eukaryota</taxon>
        <taxon>Metazoa</taxon>
        <taxon>Chordata</taxon>
        <taxon>Craniata</taxon>
        <taxon>Vertebrata</taxon>
        <taxon>Euteleostomi</taxon>
        <taxon>Actinopterygii</taxon>
        <taxon>Neopterygii</taxon>
        <taxon>Teleostei</taxon>
        <taxon>Neoteleostei</taxon>
        <taxon>Acanthomorphata</taxon>
        <taxon>Gobiaria</taxon>
        <taxon>Gobiiformes</taxon>
        <taxon>Gobioidei</taxon>
        <taxon>Gobiidae</taxon>
        <taxon>Gobiinae</taxon>
        <taxon>Knipowitschia</taxon>
    </lineage>
</organism>
<dbReference type="GO" id="GO:0007156">
    <property type="term" value="P:homophilic cell adhesion via plasma membrane adhesion molecules"/>
    <property type="evidence" value="ECO:0007669"/>
    <property type="project" value="TreeGrafter"/>
</dbReference>
<dbReference type="SMART" id="SM00406">
    <property type="entry name" value="IGv"/>
    <property type="match status" value="1"/>
</dbReference>
<evidence type="ECO:0000256" key="4">
    <source>
        <dbReference type="ARBA" id="ARBA00023136"/>
    </source>
</evidence>
<dbReference type="GO" id="GO:0007157">
    <property type="term" value="P:heterophilic cell-cell adhesion via plasma membrane cell adhesion molecules"/>
    <property type="evidence" value="ECO:0007669"/>
    <property type="project" value="TreeGrafter"/>
</dbReference>
<keyword evidence="6" id="KW-0325">Glycoprotein</keyword>
<dbReference type="Gene3D" id="2.60.40.10">
    <property type="entry name" value="Immunoglobulins"/>
    <property type="match status" value="1"/>
</dbReference>
<sequence>MAQKVRVDEEMEAYPTESVDLRCQFIDGGGKTKLTQVSWIWEPIDGQRDNIAVYHPIYGESFPNPEFKNRVSFLHNSLQNPSIRISDLKMADAGRYTCEYATYPTGNEQGTTTLIMLGESRLLLCLLKIGWLIVIGMFVIHVKS</sequence>
<comment type="subcellular location">
    <subcellularLocation>
        <location evidence="1">Membrane</location>
    </subcellularLocation>
</comment>
<evidence type="ECO:0000256" key="2">
    <source>
        <dbReference type="ARBA" id="ARBA00022729"/>
    </source>
</evidence>
<keyword evidence="3" id="KW-0677">Repeat</keyword>
<dbReference type="PANTHER" id="PTHR23277:SF109">
    <property type="entry name" value="POLIOVIRUS RECEPTOR"/>
    <property type="match status" value="1"/>
</dbReference>
<reference evidence="9 10" key="1">
    <citation type="submission" date="2024-04" db="EMBL/GenBank/DDBJ databases">
        <authorList>
            <person name="Waldvogel A.-M."/>
            <person name="Schoenle A."/>
        </authorList>
    </citation>
    <scope>NUCLEOTIDE SEQUENCE [LARGE SCALE GENOMIC DNA]</scope>
</reference>
<evidence type="ECO:0000313" key="9">
    <source>
        <dbReference type="EMBL" id="CAL1583578.1"/>
    </source>
</evidence>